<proteinExistence type="predicted"/>
<protein>
    <submittedName>
        <fullName evidence="1">Uncharacterized protein</fullName>
    </submittedName>
</protein>
<dbReference type="Proteomes" id="UP001302602">
    <property type="component" value="Unassembled WGS sequence"/>
</dbReference>
<dbReference type="RefSeq" id="XP_062646531.1">
    <property type="nucleotide sequence ID" value="XM_062787551.1"/>
</dbReference>
<dbReference type="GeneID" id="87824321"/>
<reference evidence="1" key="1">
    <citation type="journal article" date="2023" name="Mol. Phylogenet. Evol.">
        <title>Genome-scale phylogeny and comparative genomics of the fungal order Sordariales.</title>
        <authorList>
            <person name="Hensen N."/>
            <person name="Bonometti L."/>
            <person name="Westerberg I."/>
            <person name="Brannstrom I.O."/>
            <person name="Guillou S."/>
            <person name="Cros-Aarteil S."/>
            <person name="Calhoun S."/>
            <person name="Haridas S."/>
            <person name="Kuo A."/>
            <person name="Mondo S."/>
            <person name="Pangilinan J."/>
            <person name="Riley R."/>
            <person name="LaButti K."/>
            <person name="Andreopoulos B."/>
            <person name="Lipzen A."/>
            <person name="Chen C."/>
            <person name="Yan M."/>
            <person name="Daum C."/>
            <person name="Ng V."/>
            <person name="Clum A."/>
            <person name="Steindorff A."/>
            <person name="Ohm R.A."/>
            <person name="Martin F."/>
            <person name="Silar P."/>
            <person name="Natvig D.O."/>
            <person name="Lalanne C."/>
            <person name="Gautier V."/>
            <person name="Ament-Velasquez S.L."/>
            <person name="Kruys A."/>
            <person name="Hutchinson M.I."/>
            <person name="Powell A.J."/>
            <person name="Barry K."/>
            <person name="Miller A.N."/>
            <person name="Grigoriev I.V."/>
            <person name="Debuchy R."/>
            <person name="Gladieux P."/>
            <person name="Hiltunen Thoren M."/>
            <person name="Johannesson H."/>
        </authorList>
    </citation>
    <scope>NUCLEOTIDE SEQUENCE</scope>
    <source>
        <strain evidence="1">CBS 731.68</strain>
    </source>
</reference>
<gene>
    <name evidence="1" type="ORF">N657DRAFT_477578</name>
</gene>
<organism evidence="1 2">
    <name type="scientific">Parathielavia appendiculata</name>
    <dbReference type="NCBI Taxonomy" id="2587402"/>
    <lineage>
        <taxon>Eukaryota</taxon>
        <taxon>Fungi</taxon>
        <taxon>Dikarya</taxon>
        <taxon>Ascomycota</taxon>
        <taxon>Pezizomycotina</taxon>
        <taxon>Sordariomycetes</taxon>
        <taxon>Sordariomycetidae</taxon>
        <taxon>Sordariales</taxon>
        <taxon>Chaetomiaceae</taxon>
        <taxon>Parathielavia</taxon>
    </lineage>
</organism>
<dbReference type="EMBL" id="MU853230">
    <property type="protein sequence ID" value="KAK4122760.1"/>
    <property type="molecule type" value="Genomic_DNA"/>
</dbReference>
<comment type="caution">
    <text evidence="1">The sequence shown here is derived from an EMBL/GenBank/DDBJ whole genome shotgun (WGS) entry which is preliminary data.</text>
</comment>
<accession>A0AAN6TXT7</accession>
<evidence type="ECO:0000313" key="2">
    <source>
        <dbReference type="Proteomes" id="UP001302602"/>
    </source>
</evidence>
<keyword evidence="2" id="KW-1185">Reference proteome</keyword>
<reference evidence="1" key="2">
    <citation type="submission" date="2023-05" db="EMBL/GenBank/DDBJ databases">
        <authorList>
            <consortium name="Lawrence Berkeley National Laboratory"/>
            <person name="Steindorff A."/>
            <person name="Hensen N."/>
            <person name="Bonometti L."/>
            <person name="Westerberg I."/>
            <person name="Brannstrom I.O."/>
            <person name="Guillou S."/>
            <person name="Cros-Aarteil S."/>
            <person name="Calhoun S."/>
            <person name="Haridas S."/>
            <person name="Kuo A."/>
            <person name="Mondo S."/>
            <person name="Pangilinan J."/>
            <person name="Riley R."/>
            <person name="Labutti K."/>
            <person name="Andreopoulos B."/>
            <person name="Lipzen A."/>
            <person name="Chen C."/>
            <person name="Yanf M."/>
            <person name="Daum C."/>
            <person name="Ng V."/>
            <person name="Clum A."/>
            <person name="Ohm R."/>
            <person name="Martin F."/>
            <person name="Silar P."/>
            <person name="Natvig D."/>
            <person name="Lalanne C."/>
            <person name="Gautier V."/>
            <person name="Ament-Velasquez S.L."/>
            <person name="Kruys A."/>
            <person name="Hutchinson M.I."/>
            <person name="Powell A.J."/>
            <person name="Barry K."/>
            <person name="Miller A.N."/>
            <person name="Grigoriev I.V."/>
            <person name="Debuchy R."/>
            <person name="Gladieux P."/>
            <person name="Thoren M.H."/>
            <person name="Johannesson H."/>
        </authorList>
    </citation>
    <scope>NUCLEOTIDE SEQUENCE</scope>
    <source>
        <strain evidence="1">CBS 731.68</strain>
    </source>
</reference>
<dbReference type="AlphaFoldDB" id="A0AAN6TXT7"/>
<evidence type="ECO:0000313" key="1">
    <source>
        <dbReference type="EMBL" id="KAK4122760.1"/>
    </source>
</evidence>
<name>A0AAN6TXT7_9PEZI</name>
<sequence length="146" mass="16404">MLLRGPSRAQGNDTNIGSPLVELVLSRIALGRPLSVTTNITDEQGSWRRVFKAARKHCPNLTILRLEGLRYNPYRATTSLDQMEHLTCPRQRGWLISSAPAGVGMRTPIWAMERGWRNVCRASECSLTVFCPFCSRWLGPALIHNT</sequence>